<keyword evidence="2" id="KW-0238">DNA-binding</keyword>
<evidence type="ECO:0000259" key="4">
    <source>
        <dbReference type="PROSITE" id="PS51118"/>
    </source>
</evidence>
<keyword evidence="1" id="KW-0805">Transcription regulation</keyword>
<evidence type="ECO:0000256" key="2">
    <source>
        <dbReference type="ARBA" id="ARBA00023125"/>
    </source>
</evidence>
<dbReference type="PANTHER" id="PTHR33204">
    <property type="entry name" value="TRANSCRIPTIONAL REGULATOR, MARR FAMILY"/>
    <property type="match status" value="1"/>
</dbReference>
<dbReference type="SUPFAM" id="SSF46785">
    <property type="entry name" value="Winged helix' DNA-binding domain"/>
    <property type="match status" value="1"/>
</dbReference>
<dbReference type="InterPro" id="IPR036388">
    <property type="entry name" value="WH-like_DNA-bd_sf"/>
</dbReference>
<evidence type="ECO:0000313" key="6">
    <source>
        <dbReference type="Proteomes" id="UP000006035"/>
    </source>
</evidence>
<evidence type="ECO:0000256" key="3">
    <source>
        <dbReference type="ARBA" id="ARBA00023163"/>
    </source>
</evidence>
<keyword evidence="6" id="KW-1185">Reference proteome</keyword>
<accession>A0ABN0D4G6</accession>
<comment type="caution">
    <text evidence="5">The sequence shown here is derived from an EMBL/GenBank/DDBJ whole genome shotgun (WGS) entry which is preliminary data.</text>
</comment>
<reference evidence="5 6" key="1">
    <citation type="submission" date="2011-05" db="EMBL/GenBank/DDBJ databases">
        <authorList>
            <person name="Durkin A.S."/>
            <person name="Kim M."/>
            <person name="Radune D."/>
            <person name="Hostetler J."/>
            <person name="Torralba M."/>
            <person name="Gillis M."/>
            <person name="Methe B."/>
            <person name="Sutton G."/>
            <person name="Nelson K.E."/>
        </authorList>
    </citation>
    <scope>NUCLEOTIDE SEQUENCE [LARGE SCALE GENOMIC DNA]</scope>
    <source>
        <strain evidence="5 6">F0423</strain>
    </source>
</reference>
<evidence type="ECO:0000313" key="5">
    <source>
        <dbReference type="EMBL" id="EGS36858.1"/>
    </source>
</evidence>
<dbReference type="PROSITE" id="PS51118">
    <property type="entry name" value="HTH_HXLR"/>
    <property type="match status" value="1"/>
</dbReference>
<proteinExistence type="predicted"/>
<dbReference type="RefSeq" id="WP_003715686.1">
    <property type="nucleotide sequence ID" value="NZ_AFTL01000015.1"/>
</dbReference>
<organism evidence="5 6">
    <name type="scientific">Limosilactobacillus oris F0423</name>
    <dbReference type="NCBI Taxonomy" id="944562"/>
    <lineage>
        <taxon>Bacteria</taxon>
        <taxon>Bacillati</taxon>
        <taxon>Bacillota</taxon>
        <taxon>Bacilli</taxon>
        <taxon>Lactobacillales</taxon>
        <taxon>Lactobacillaceae</taxon>
        <taxon>Limosilactobacillus</taxon>
    </lineage>
</organism>
<protein>
    <submittedName>
        <fullName evidence="5">Transcriptional regulator, HxlR family</fullName>
    </submittedName>
</protein>
<dbReference type="Proteomes" id="UP000006035">
    <property type="component" value="Unassembled WGS sequence"/>
</dbReference>
<sequence length="133" mass="14945">MARNTYLLGIDYLIDLVKGKYKTSIICQLGKQDQHFGELLRNVNLENHDQVTKKVLSQQLKALIAAGIVSRTIIPTMPPQTQYALTPVGKQIRELMVKLSLAGEQLVKENNPQVTIEYSYGCISEPGLHPRKE</sequence>
<evidence type="ECO:0000256" key="1">
    <source>
        <dbReference type="ARBA" id="ARBA00023015"/>
    </source>
</evidence>
<dbReference type="InterPro" id="IPR002577">
    <property type="entry name" value="HTH_HxlR"/>
</dbReference>
<dbReference type="InterPro" id="IPR036390">
    <property type="entry name" value="WH_DNA-bd_sf"/>
</dbReference>
<feature type="domain" description="HTH hxlR-type" evidence="4">
    <location>
        <begin position="8"/>
        <end position="111"/>
    </location>
</feature>
<dbReference type="Pfam" id="PF01638">
    <property type="entry name" value="HxlR"/>
    <property type="match status" value="1"/>
</dbReference>
<dbReference type="Gene3D" id="1.10.10.10">
    <property type="entry name" value="Winged helix-like DNA-binding domain superfamily/Winged helix DNA-binding domain"/>
    <property type="match status" value="1"/>
</dbReference>
<name>A0ABN0D4G6_9LACO</name>
<gene>
    <name evidence="5" type="ORF">HMPREF9102_1899</name>
</gene>
<dbReference type="EMBL" id="AFTL01000015">
    <property type="protein sequence ID" value="EGS36858.1"/>
    <property type="molecule type" value="Genomic_DNA"/>
</dbReference>
<keyword evidence="3" id="KW-0804">Transcription</keyword>